<gene>
    <name evidence="1" type="ORF">IAA04_08650</name>
</gene>
<evidence type="ECO:0000313" key="2">
    <source>
        <dbReference type="Proteomes" id="UP000823883"/>
    </source>
</evidence>
<comment type="caution">
    <text evidence="1">The sequence shown here is derived from an EMBL/GenBank/DDBJ whole genome shotgun (WGS) entry which is preliminary data.</text>
</comment>
<dbReference type="Proteomes" id="UP000823883">
    <property type="component" value="Unassembled WGS sequence"/>
</dbReference>
<organism evidence="1 2">
    <name type="scientific">Candidatus Lachnoclostridium pullistercoris</name>
    <dbReference type="NCBI Taxonomy" id="2838632"/>
    <lineage>
        <taxon>Bacteria</taxon>
        <taxon>Bacillati</taxon>
        <taxon>Bacillota</taxon>
        <taxon>Clostridia</taxon>
        <taxon>Lachnospirales</taxon>
        <taxon>Lachnospiraceae</taxon>
    </lineage>
</organism>
<reference evidence="1" key="2">
    <citation type="submission" date="2021-04" db="EMBL/GenBank/DDBJ databases">
        <authorList>
            <person name="Gilroy R."/>
        </authorList>
    </citation>
    <scope>NUCLEOTIDE SEQUENCE</scope>
    <source>
        <strain evidence="1">CHK183-5548</strain>
    </source>
</reference>
<evidence type="ECO:0000313" key="1">
    <source>
        <dbReference type="EMBL" id="HJC48105.1"/>
    </source>
</evidence>
<accession>A0A9D2T7N1</accession>
<sequence length="52" mass="6094">MALRDRVVRKLSCSFCDKPDINRRALQIRKCFAEVDRILNSGRRGKCGKKER</sequence>
<reference evidence="1" key="1">
    <citation type="journal article" date="2021" name="PeerJ">
        <title>Extensive microbial diversity within the chicken gut microbiome revealed by metagenomics and culture.</title>
        <authorList>
            <person name="Gilroy R."/>
            <person name="Ravi A."/>
            <person name="Getino M."/>
            <person name="Pursley I."/>
            <person name="Horton D.L."/>
            <person name="Alikhan N.F."/>
            <person name="Baker D."/>
            <person name="Gharbi K."/>
            <person name="Hall N."/>
            <person name="Watson M."/>
            <person name="Adriaenssens E.M."/>
            <person name="Foster-Nyarko E."/>
            <person name="Jarju S."/>
            <person name="Secka A."/>
            <person name="Antonio M."/>
            <person name="Oren A."/>
            <person name="Chaudhuri R.R."/>
            <person name="La Ragione R."/>
            <person name="Hildebrand F."/>
            <person name="Pallen M.J."/>
        </authorList>
    </citation>
    <scope>NUCLEOTIDE SEQUENCE</scope>
    <source>
        <strain evidence="1">CHK183-5548</strain>
    </source>
</reference>
<protein>
    <submittedName>
        <fullName evidence="1">Uncharacterized protein</fullName>
    </submittedName>
</protein>
<dbReference type="AlphaFoldDB" id="A0A9D2T7N1"/>
<name>A0A9D2T7N1_9FIRM</name>
<dbReference type="EMBL" id="DWWL01000055">
    <property type="protein sequence ID" value="HJC48105.1"/>
    <property type="molecule type" value="Genomic_DNA"/>
</dbReference>
<proteinExistence type="predicted"/>